<evidence type="ECO:0000256" key="2">
    <source>
        <dbReference type="ARBA" id="ARBA00022559"/>
    </source>
</evidence>
<comment type="caution">
    <text evidence="13">The sequence shown here is derived from an EMBL/GenBank/DDBJ whole genome shotgun (WGS) entry which is preliminary data.</text>
</comment>
<comment type="similarity">
    <text evidence="1 7">Belongs to the catalase family.</text>
</comment>
<dbReference type="PANTHER" id="PTHR11465">
    <property type="entry name" value="CATALASE"/>
    <property type="match status" value="1"/>
</dbReference>
<dbReference type="InterPro" id="IPR011614">
    <property type="entry name" value="Catalase_core"/>
</dbReference>
<dbReference type="EC" id="1.11.1.-" evidence="7"/>
<keyword evidence="6 7" id="KW-0408">Iron</keyword>
<gene>
    <name evidence="13" type="ORF">C5Y98_15705</name>
</gene>
<evidence type="ECO:0000256" key="5">
    <source>
        <dbReference type="ARBA" id="ARBA00023002"/>
    </source>
</evidence>
<dbReference type="GO" id="GO:0042542">
    <property type="term" value="P:response to hydrogen peroxide"/>
    <property type="evidence" value="ECO:0007669"/>
    <property type="project" value="TreeGrafter"/>
</dbReference>
<dbReference type="Proteomes" id="UP000239388">
    <property type="component" value="Unassembled WGS sequence"/>
</dbReference>
<name>A0A2S8FNW5_9BACT</name>
<dbReference type="Pfam" id="PF00199">
    <property type="entry name" value="Catalase"/>
    <property type="match status" value="1"/>
</dbReference>
<dbReference type="PIRSF" id="PIRSF000296">
    <property type="entry name" value="SrpA"/>
    <property type="match status" value="1"/>
</dbReference>
<evidence type="ECO:0000313" key="13">
    <source>
        <dbReference type="EMBL" id="PQO33680.1"/>
    </source>
</evidence>
<dbReference type="EMBL" id="PUIB01000017">
    <property type="protein sequence ID" value="PQO33680.1"/>
    <property type="molecule type" value="Genomic_DNA"/>
</dbReference>
<dbReference type="PANTHER" id="PTHR11465:SF9">
    <property type="entry name" value="CATALASE"/>
    <property type="match status" value="1"/>
</dbReference>
<accession>A0A2S8FNW5</accession>
<feature type="binding site" description="axial binding residue" evidence="9">
    <location>
        <position position="343"/>
    </location>
    <ligand>
        <name>heme</name>
        <dbReference type="ChEBI" id="CHEBI:30413"/>
    </ligand>
    <ligandPart>
        <name>Fe</name>
        <dbReference type="ChEBI" id="CHEBI:18248"/>
    </ligandPart>
</feature>
<evidence type="ECO:0000256" key="1">
    <source>
        <dbReference type="ARBA" id="ARBA00005329"/>
    </source>
</evidence>
<keyword evidence="11" id="KW-0812">Transmembrane</keyword>
<dbReference type="GO" id="GO:0042744">
    <property type="term" value="P:hydrogen peroxide catabolic process"/>
    <property type="evidence" value="ECO:0007669"/>
    <property type="project" value="TreeGrafter"/>
</dbReference>
<evidence type="ECO:0000256" key="10">
    <source>
        <dbReference type="SAM" id="MobiDB-lite"/>
    </source>
</evidence>
<dbReference type="InterPro" id="IPR024168">
    <property type="entry name" value="Catalase_SrpA-type_pred"/>
</dbReference>
<proteinExistence type="inferred from homology"/>
<evidence type="ECO:0000256" key="4">
    <source>
        <dbReference type="ARBA" id="ARBA00022723"/>
    </source>
</evidence>
<evidence type="ECO:0000256" key="3">
    <source>
        <dbReference type="ARBA" id="ARBA00022617"/>
    </source>
</evidence>
<evidence type="ECO:0000313" key="14">
    <source>
        <dbReference type="Proteomes" id="UP000239388"/>
    </source>
</evidence>
<keyword evidence="11" id="KW-0472">Membrane</keyword>
<keyword evidence="11" id="KW-1133">Transmembrane helix</keyword>
<feature type="region of interest" description="Disordered" evidence="10">
    <location>
        <begin position="317"/>
        <end position="371"/>
    </location>
</feature>
<dbReference type="SMART" id="SM01060">
    <property type="entry name" value="Catalase"/>
    <property type="match status" value="1"/>
</dbReference>
<feature type="domain" description="Catalase core" evidence="12">
    <location>
        <begin position="31"/>
        <end position="371"/>
    </location>
</feature>
<evidence type="ECO:0000256" key="7">
    <source>
        <dbReference type="PIRNR" id="PIRNR000296"/>
    </source>
</evidence>
<dbReference type="InterPro" id="IPR018028">
    <property type="entry name" value="Catalase"/>
</dbReference>
<dbReference type="Gene3D" id="1.20.1280.120">
    <property type="match status" value="1"/>
</dbReference>
<organism evidence="13 14">
    <name type="scientific">Blastopirellula marina</name>
    <dbReference type="NCBI Taxonomy" id="124"/>
    <lineage>
        <taxon>Bacteria</taxon>
        <taxon>Pseudomonadati</taxon>
        <taxon>Planctomycetota</taxon>
        <taxon>Planctomycetia</taxon>
        <taxon>Pirellulales</taxon>
        <taxon>Pirellulaceae</taxon>
        <taxon>Blastopirellula</taxon>
    </lineage>
</organism>
<keyword evidence="3 7" id="KW-0349">Heme</keyword>
<dbReference type="RefSeq" id="WP_105355333.1">
    <property type="nucleotide sequence ID" value="NZ_PUIB01000017.1"/>
</dbReference>
<evidence type="ECO:0000256" key="6">
    <source>
        <dbReference type="ARBA" id="ARBA00023004"/>
    </source>
</evidence>
<feature type="transmembrane region" description="Helical" evidence="11">
    <location>
        <begin position="21"/>
        <end position="46"/>
    </location>
</feature>
<dbReference type="PROSITE" id="PS51402">
    <property type="entry name" value="CATALASE_3"/>
    <property type="match status" value="1"/>
</dbReference>
<reference evidence="13 14" key="1">
    <citation type="submission" date="2018-02" db="EMBL/GenBank/DDBJ databases">
        <title>Comparative genomes isolates from brazilian mangrove.</title>
        <authorList>
            <person name="Araujo J.E."/>
            <person name="Taketani R.G."/>
            <person name="Silva M.C.P."/>
            <person name="Loureco M.V."/>
            <person name="Andreote F.D."/>
        </authorList>
    </citation>
    <scope>NUCLEOTIDE SEQUENCE [LARGE SCALE GENOMIC DNA]</scope>
    <source>
        <strain evidence="13 14">NAP PRIS-MGV</strain>
    </source>
</reference>
<comment type="function">
    <text evidence="7">Has an organic peroxide-dependent peroxidase activity.</text>
</comment>
<dbReference type="GO" id="GO:0005737">
    <property type="term" value="C:cytoplasm"/>
    <property type="evidence" value="ECO:0007669"/>
    <property type="project" value="TreeGrafter"/>
</dbReference>
<keyword evidence="2 7" id="KW-0575">Peroxidase</keyword>
<keyword evidence="5 7" id="KW-0560">Oxidoreductase</keyword>
<protein>
    <recommendedName>
        <fullName evidence="7">Catalase-related peroxidase</fullName>
        <ecNumber evidence="7">1.11.1.-</ecNumber>
    </recommendedName>
</protein>
<dbReference type="CDD" id="cd08153">
    <property type="entry name" value="srpA_like"/>
    <property type="match status" value="1"/>
</dbReference>
<dbReference type="OrthoDB" id="255727at2"/>
<keyword evidence="4 7" id="KW-0479">Metal-binding</keyword>
<feature type="compositionally biased region" description="Polar residues" evidence="10">
    <location>
        <begin position="357"/>
        <end position="371"/>
    </location>
</feature>
<dbReference type="AlphaFoldDB" id="A0A2S8FNW5"/>
<dbReference type="GO" id="GO:0020037">
    <property type="term" value="F:heme binding"/>
    <property type="evidence" value="ECO:0007669"/>
    <property type="project" value="InterPro"/>
</dbReference>
<evidence type="ECO:0000256" key="11">
    <source>
        <dbReference type="SAM" id="Phobius"/>
    </source>
</evidence>
<evidence type="ECO:0000256" key="9">
    <source>
        <dbReference type="PIRSR" id="PIRSR000296-2"/>
    </source>
</evidence>
<dbReference type="Gene3D" id="2.40.180.10">
    <property type="entry name" value="Catalase core domain"/>
    <property type="match status" value="1"/>
</dbReference>
<feature type="active site" evidence="8">
    <location>
        <position position="74"/>
    </location>
</feature>
<dbReference type="GO" id="GO:0004096">
    <property type="term" value="F:catalase activity"/>
    <property type="evidence" value="ECO:0007669"/>
    <property type="project" value="InterPro"/>
</dbReference>
<sequence length="371" mass="40230">MSTSENSSQAPSLKPLGASHFLWRSLAVVVIVVCVATTFAYAGGWLSPGTLTPARFVNTLEQIGGKHPGYRRNHARGLGVNGYFESNGNGEQLSRSTIFRAGKMNVIGRFSLSGGDPHAPDKSSEVRGLGLQFTSPDGQVWRTAMINLPVFPVQTPEAFHDMLLASQPDPATGKPDPNAMQTFAQKHPDVAAAKKIIQQNPISTGFANTTFHGLNAFYFVNSAGKRTPVRWILQPEQSFVAPDPAATSPDPNFLFHDLADSIHHGSLRWRLKVIVGEPGDPTDNASVSWPASREQIELGTLVLDAVEQVQESPADKINFDPLTLPDGIEPSDDPLLSARSAVYSQSFTRRAGETRQHPSPSEIPQHQGNER</sequence>
<comment type="cofactor">
    <cofactor evidence="7">
        <name>heme</name>
        <dbReference type="ChEBI" id="CHEBI:30413"/>
    </cofactor>
</comment>
<evidence type="ECO:0000256" key="8">
    <source>
        <dbReference type="PIRSR" id="PIRSR000296-1"/>
    </source>
</evidence>
<dbReference type="GO" id="GO:0046872">
    <property type="term" value="F:metal ion binding"/>
    <property type="evidence" value="ECO:0007669"/>
    <property type="project" value="UniProtKB-KW"/>
</dbReference>
<dbReference type="PRINTS" id="PR00067">
    <property type="entry name" value="CATALASE"/>
</dbReference>
<evidence type="ECO:0000259" key="12">
    <source>
        <dbReference type="SMART" id="SM01060"/>
    </source>
</evidence>
<dbReference type="SUPFAM" id="SSF56634">
    <property type="entry name" value="Heme-dependent catalase-like"/>
    <property type="match status" value="1"/>
</dbReference>
<dbReference type="InterPro" id="IPR020835">
    <property type="entry name" value="Catalase_sf"/>
</dbReference>